<evidence type="ECO:0000259" key="3">
    <source>
        <dbReference type="PROSITE" id="PS50102"/>
    </source>
</evidence>
<keyword evidence="1 2" id="KW-0694">RNA-binding</keyword>
<dbReference type="PANTHER" id="PTHR45880">
    <property type="entry name" value="RNA-BINDING MOTIF PROTEIN, X-LINKED 2"/>
    <property type="match status" value="1"/>
</dbReference>
<dbReference type="InterPro" id="IPR035979">
    <property type="entry name" value="RBD_domain_sf"/>
</dbReference>
<dbReference type="PANTHER" id="PTHR45880:SF1">
    <property type="entry name" value="RNA-BINDING MOTIF PROTEIN, X-LINKED 2"/>
    <property type="match status" value="1"/>
</dbReference>
<organism evidence="4 5">
    <name type="scientific">Cylicocyclus nassatus</name>
    <name type="common">Nematode worm</name>
    <dbReference type="NCBI Taxonomy" id="53992"/>
    <lineage>
        <taxon>Eukaryota</taxon>
        <taxon>Metazoa</taxon>
        <taxon>Ecdysozoa</taxon>
        <taxon>Nematoda</taxon>
        <taxon>Chromadorea</taxon>
        <taxon>Rhabditida</taxon>
        <taxon>Rhabditina</taxon>
        <taxon>Rhabditomorpha</taxon>
        <taxon>Strongyloidea</taxon>
        <taxon>Strongylidae</taxon>
        <taxon>Cylicocyclus</taxon>
    </lineage>
</organism>
<dbReference type="GO" id="GO:0071013">
    <property type="term" value="C:catalytic step 2 spliceosome"/>
    <property type="evidence" value="ECO:0007669"/>
    <property type="project" value="TreeGrafter"/>
</dbReference>
<dbReference type="GO" id="GO:0071011">
    <property type="term" value="C:precatalytic spliceosome"/>
    <property type="evidence" value="ECO:0007669"/>
    <property type="project" value="TreeGrafter"/>
</dbReference>
<dbReference type="InterPro" id="IPR051847">
    <property type="entry name" value="RNA_proc/Spliceosome_comp"/>
</dbReference>
<dbReference type="EMBL" id="CATQJL010000001">
    <property type="protein sequence ID" value="CAJ0591680.1"/>
    <property type="molecule type" value="Genomic_DNA"/>
</dbReference>
<name>A0AA36DR53_CYLNA</name>
<dbReference type="InterPro" id="IPR012677">
    <property type="entry name" value="Nucleotide-bd_a/b_plait_sf"/>
</dbReference>
<dbReference type="GO" id="GO:0000398">
    <property type="term" value="P:mRNA splicing, via spliceosome"/>
    <property type="evidence" value="ECO:0007669"/>
    <property type="project" value="TreeGrafter"/>
</dbReference>
<dbReference type="Pfam" id="PF00076">
    <property type="entry name" value="RRM_1"/>
    <property type="match status" value="1"/>
</dbReference>
<dbReference type="AlphaFoldDB" id="A0AA36DR53"/>
<keyword evidence="5" id="KW-1185">Reference proteome</keyword>
<comment type="caution">
    <text evidence="4">The sequence shown here is derived from an EMBL/GenBank/DDBJ whole genome shotgun (WGS) entry which is preliminary data.</text>
</comment>
<sequence length="191" mass="22034">MDLNYATDHVKSSWICIAGLSNELTEGDIITVFSQFGEVVNINLLRQKQTGRSRGICFLCYQDLASTILAVDNFNGITLLRRKLKVNYVDNYKLPKYREDADEGLKQLLEEGCAPKPISLHTTKKHKKNPPLKENDVLKSMKFNPLARFPTVKAAWRDFEIWEDTQKRKSATSIRMIPTCDFVHVPKRYLR</sequence>
<dbReference type="InterPro" id="IPR000504">
    <property type="entry name" value="RRM_dom"/>
</dbReference>
<dbReference type="SUPFAM" id="SSF54928">
    <property type="entry name" value="RNA-binding domain, RBD"/>
    <property type="match status" value="1"/>
</dbReference>
<gene>
    <name evidence="4" type="ORF">CYNAS_LOCUS3663</name>
</gene>
<evidence type="ECO:0000313" key="5">
    <source>
        <dbReference type="Proteomes" id="UP001176961"/>
    </source>
</evidence>
<dbReference type="Proteomes" id="UP001176961">
    <property type="component" value="Unassembled WGS sequence"/>
</dbReference>
<protein>
    <recommendedName>
        <fullName evidence="3">RRM domain-containing protein</fullName>
    </recommendedName>
</protein>
<proteinExistence type="predicted"/>
<dbReference type="SMART" id="SM00360">
    <property type="entry name" value="RRM"/>
    <property type="match status" value="1"/>
</dbReference>
<dbReference type="GO" id="GO:0005686">
    <property type="term" value="C:U2 snRNP"/>
    <property type="evidence" value="ECO:0007669"/>
    <property type="project" value="TreeGrafter"/>
</dbReference>
<dbReference type="GO" id="GO:0003723">
    <property type="term" value="F:RNA binding"/>
    <property type="evidence" value="ECO:0007669"/>
    <property type="project" value="UniProtKB-UniRule"/>
</dbReference>
<evidence type="ECO:0000313" key="4">
    <source>
        <dbReference type="EMBL" id="CAJ0591680.1"/>
    </source>
</evidence>
<accession>A0AA36DR53</accession>
<dbReference type="Gene3D" id="3.30.70.330">
    <property type="match status" value="1"/>
</dbReference>
<feature type="domain" description="RRM" evidence="3">
    <location>
        <begin position="13"/>
        <end position="91"/>
    </location>
</feature>
<evidence type="ECO:0000256" key="2">
    <source>
        <dbReference type="PROSITE-ProRule" id="PRU00176"/>
    </source>
</evidence>
<reference evidence="4" key="1">
    <citation type="submission" date="2023-07" db="EMBL/GenBank/DDBJ databases">
        <authorList>
            <consortium name="CYATHOMIX"/>
        </authorList>
    </citation>
    <scope>NUCLEOTIDE SEQUENCE</scope>
    <source>
        <strain evidence="4">N/A</strain>
    </source>
</reference>
<evidence type="ECO:0000256" key="1">
    <source>
        <dbReference type="ARBA" id="ARBA00022884"/>
    </source>
</evidence>
<dbReference type="PROSITE" id="PS50102">
    <property type="entry name" value="RRM"/>
    <property type="match status" value="1"/>
</dbReference>